<dbReference type="InterPro" id="IPR027417">
    <property type="entry name" value="P-loop_NTPase"/>
</dbReference>
<organism evidence="1 2">
    <name type="scientific">Undibacterium jejuense</name>
    <dbReference type="NCBI Taxonomy" id="1344949"/>
    <lineage>
        <taxon>Bacteria</taxon>
        <taxon>Pseudomonadati</taxon>
        <taxon>Pseudomonadota</taxon>
        <taxon>Betaproteobacteria</taxon>
        <taxon>Burkholderiales</taxon>
        <taxon>Oxalobacteraceae</taxon>
        <taxon>Undibacterium</taxon>
    </lineage>
</organism>
<dbReference type="Proteomes" id="UP000634011">
    <property type="component" value="Unassembled WGS sequence"/>
</dbReference>
<dbReference type="InterPro" id="IPR008868">
    <property type="entry name" value="TniB"/>
</dbReference>
<evidence type="ECO:0000313" key="1">
    <source>
        <dbReference type="EMBL" id="MBC3862438.1"/>
    </source>
</evidence>
<keyword evidence="2" id="KW-1185">Reference proteome</keyword>
<dbReference type="AlphaFoldDB" id="A0A923KP23"/>
<dbReference type="Gene3D" id="3.40.50.300">
    <property type="entry name" value="P-loop containing nucleotide triphosphate hydrolases"/>
    <property type="match status" value="1"/>
</dbReference>
<accession>A0A923KP23</accession>
<reference evidence="1" key="1">
    <citation type="submission" date="2020-08" db="EMBL/GenBank/DDBJ databases">
        <title>Novel species isolated from subtropical streams in China.</title>
        <authorList>
            <person name="Lu H."/>
        </authorList>
    </citation>
    <scope>NUCLEOTIDE SEQUENCE</scope>
    <source>
        <strain evidence="1">KACC 12607</strain>
    </source>
</reference>
<comment type="caution">
    <text evidence="1">The sequence shown here is derived from an EMBL/GenBank/DDBJ whole genome shotgun (WGS) entry which is preliminary data.</text>
</comment>
<dbReference type="EMBL" id="JACOFV010000008">
    <property type="protein sequence ID" value="MBC3862438.1"/>
    <property type="molecule type" value="Genomic_DNA"/>
</dbReference>
<gene>
    <name evidence="1" type="ORF">H8K32_10040</name>
</gene>
<proteinExistence type="predicted"/>
<name>A0A923KP23_9BURK</name>
<dbReference type="SUPFAM" id="SSF52540">
    <property type="entry name" value="P-loop containing nucleoside triphosphate hydrolases"/>
    <property type="match status" value="1"/>
</dbReference>
<protein>
    <submittedName>
        <fullName evidence="1">TniB family NTP-binding protein</fullName>
    </submittedName>
</protein>
<sequence length="293" mass="32750">MSLNHHLSPAILDYVDRAKVERITFIRRDHFLSYDMGDAHLRELEDLINHPKTNRMPCRALIGDSQSGKTTLLKEFIIRHPIYMDSANKEICHVISVEMPPEPDEGRFWSAVLQSMLIVHNPAGIVEKLEAQAMSELFDLGVKMIIVDEFHNMLHGTARLQRQFLAALKSMVNRLGVVLVVAGTSDVARALASDSQFLTRFEQMALPRWKLNQQFRNLLATFESILPLAEPSDLASREKTIAIFNASGGAIGGVKKIITQAAVNAIESNLESISYTILTDAIQSLNERSMSKA</sequence>
<dbReference type="RefSeq" id="WP_186912365.1">
    <property type="nucleotide sequence ID" value="NZ_JACOFV010000008.1"/>
</dbReference>
<evidence type="ECO:0000313" key="2">
    <source>
        <dbReference type="Proteomes" id="UP000634011"/>
    </source>
</evidence>
<dbReference type="Pfam" id="PF05621">
    <property type="entry name" value="TniB"/>
    <property type="match status" value="1"/>
</dbReference>